<reference evidence="1 2" key="1">
    <citation type="submission" date="2015-01" db="EMBL/GenBank/DDBJ databases">
        <title>Evolution of Trichinella species and genotypes.</title>
        <authorList>
            <person name="Korhonen P.K."/>
            <person name="Edoardo P."/>
            <person name="Giuseppe L.R."/>
            <person name="Gasser R.B."/>
        </authorList>
    </citation>
    <scope>NUCLEOTIDE SEQUENCE [LARGE SCALE GENOMIC DNA]</scope>
    <source>
        <strain evidence="1">ISS417</strain>
    </source>
</reference>
<comment type="caution">
    <text evidence="1">The sequence shown here is derived from an EMBL/GenBank/DDBJ whole genome shotgun (WGS) entry which is preliminary data.</text>
</comment>
<dbReference type="Proteomes" id="UP000055048">
    <property type="component" value="Unassembled WGS sequence"/>
</dbReference>
<gene>
    <name evidence="1" type="ORF">T05_10303</name>
</gene>
<accession>A0A0V0TWX1</accession>
<protein>
    <submittedName>
        <fullName evidence="1">Uncharacterized protein</fullName>
    </submittedName>
</protein>
<proteinExistence type="predicted"/>
<evidence type="ECO:0000313" key="1">
    <source>
        <dbReference type="EMBL" id="KRX43422.1"/>
    </source>
</evidence>
<dbReference type="EMBL" id="JYDJ01000120">
    <property type="protein sequence ID" value="KRX43422.1"/>
    <property type="molecule type" value="Genomic_DNA"/>
</dbReference>
<evidence type="ECO:0000313" key="2">
    <source>
        <dbReference type="Proteomes" id="UP000055048"/>
    </source>
</evidence>
<dbReference type="AlphaFoldDB" id="A0A0V0TWX1"/>
<name>A0A0V0TWX1_9BILA</name>
<dbReference type="OrthoDB" id="10561371at2759"/>
<organism evidence="1 2">
    <name type="scientific">Trichinella murrelli</name>
    <dbReference type="NCBI Taxonomy" id="144512"/>
    <lineage>
        <taxon>Eukaryota</taxon>
        <taxon>Metazoa</taxon>
        <taxon>Ecdysozoa</taxon>
        <taxon>Nematoda</taxon>
        <taxon>Enoplea</taxon>
        <taxon>Dorylaimia</taxon>
        <taxon>Trichinellida</taxon>
        <taxon>Trichinellidae</taxon>
        <taxon>Trichinella</taxon>
    </lineage>
</organism>
<keyword evidence="2" id="KW-1185">Reference proteome</keyword>
<sequence length="103" mass="11211">MTAGVVELIFLGDYLPRQLLQKKLGKGGAGLCNECCEGNICWYSVKSVSAVKSKKDQTDYGRCGTSAKFDDRLIKEFGPIASIQNSCNLLFSTESCSIPLLHT</sequence>